<organism evidence="17 18">
    <name type="scientific">Rugamonas rivuli</name>
    <dbReference type="NCBI Taxonomy" id="2743358"/>
    <lineage>
        <taxon>Bacteria</taxon>
        <taxon>Pseudomonadati</taxon>
        <taxon>Pseudomonadota</taxon>
        <taxon>Betaproteobacteria</taxon>
        <taxon>Burkholderiales</taxon>
        <taxon>Oxalobacteraceae</taxon>
        <taxon>Telluria group</taxon>
        <taxon>Rugamonas</taxon>
    </lineage>
</organism>
<evidence type="ECO:0000256" key="10">
    <source>
        <dbReference type="ARBA" id="ARBA00055355"/>
    </source>
</evidence>
<dbReference type="Pfam" id="PF00005">
    <property type="entry name" value="ABC_tran"/>
    <property type="match status" value="1"/>
</dbReference>
<dbReference type="PROSITE" id="PS50893">
    <property type="entry name" value="ABC_TRANSPORTER_2"/>
    <property type="match status" value="1"/>
</dbReference>
<dbReference type="InterPro" id="IPR011527">
    <property type="entry name" value="ABC1_TM_dom"/>
</dbReference>
<feature type="domain" description="ABC transmembrane type-1" evidence="15">
    <location>
        <begin position="173"/>
        <end position="452"/>
    </location>
</feature>
<dbReference type="InterPro" id="IPR036640">
    <property type="entry name" value="ABC1_TM_sf"/>
</dbReference>
<dbReference type="PROSITE" id="PS50929">
    <property type="entry name" value="ABC_TM1F"/>
    <property type="match status" value="1"/>
</dbReference>
<dbReference type="SUPFAM" id="SSF90123">
    <property type="entry name" value="ABC transporter transmembrane region"/>
    <property type="match status" value="1"/>
</dbReference>
<dbReference type="PANTHER" id="PTHR24221:SF606">
    <property type="entry name" value="COLICIN V SECRETION-PROCESSING ATP-BINDING PROTEIN"/>
    <property type="match status" value="1"/>
</dbReference>
<keyword evidence="9 13" id="KW-0472">Membrane</keyword>
<dbReference type="GO" id="GO:0005886">
    <property type="term" value="C:plasma membrane"/>
    <property type="evidence" value="ECO:0007669"/>
    <property type="project" value="UniProtKB-SubCell"/>
</dbReference>
<dbReference type="SMART" id="SM00382">
    <property type="entry name" value="AAA"/>
    <property type="match status" value="1"/>
</dbReference>
<evidence type="ECO:0000256" key="5">
    <source>
        <dbReference type="ARBA" id="ARBA00022735"/>
    </source>
</evidence>
<dbReference type="FunFam" id="3.40.50.300:FF:000299">
    <property type="entry name" value="ABC transporter ATP-binding protein/permease"/>
    <property type="match status" value="1"/>
</dbReference>
<evidence type="ECO:0000256" key="9">
    <source>
        <dbReference type="ARBA" id="ARBA00023136"/>
    </source>
</evidence>
<keyword evidence="4 13" id="KW-0812">Transmembrane</keyword>
<evidence type="ECO:0000256" key="8">
    <source>
        <dbReference type="ARBA" id="ARBA00022989"/>
    </source>
</evidence>
<evidence type="ECO:0000256" key="12">
    <source>
        <dbReference type="ARBA" id="ARBA00072252"/>
    </source>
</evidence>
<dbReference type="GO" id="GO:0005524">
    <property type="term" value="F:ATP binding"/>
    <property type="evidence" value="ECO:0007669"/>
    <property type="project" value="UniProtKB-KW"/>
</dbReference>
<protein>
    <recommendedName>
        <fullName evidence="12">Cyclolysin secretion/processing ATP-binding protein CyaB</fullName>
    </recommendedName>
</protein>
<dbReference type="GO" id="GO:0006508">
    <property type="term" value="P:proteolysis"/>
    <property type="evidence" value="ECO:0007669"/>
    <property type="project" value="InterPro"/>
</dbReference>
<accession>A0A843SHH1</accession>
<evidence type="ECO:0000313" key="17">
    <source>
        <dbReference type="EMBL" id="MQA22712.1"/>
    </source>
</evidence>
<dbReference type="InterPro" id="IPR039421">
    <property type="entry name" value="Type_1_exporter"/>
</dbReference>
<evidence type="ECO:0000256" key="6">
    <source>
        <dbReference type="ARBA" id="ARBA00022741"/>
    </source>
</evidence>
<dbReference type="Proteomes" id="UP000444318">
    <property type="component" value="Unassembled WGS sequence"/>
</dbReference>
<dbReference type="InterPro" id="IPR003593">
    <property type="entry name" value="AAA+_ATPase"/>
</dbReference>
<dbReference type="EMBL" id="WHUF01000007">
    <property type="protein sequence ID" value="MQA22712.1"/>
    <property type="molecule type" value="Genomic_DNA"/>
</dbReference>
<evidence type="ECO:0000256" key="1">
    <source>
        <dbReference type="ARBA" id="ARBA00004651"/>
    </source>
</evidence>
<feature type="transmembrane region" description="Helical" evidence="13">
    <location>
        <begin position="303"/>
        <end position="323"/>
    </location>
</feature>
<dbReference type="GO" id="GO:0008234">
    <property type="term" value="F:cysteine-type peptidase activity"/>
    <property type="evidence" value="ECO:0007669"/>
    <property type="project" value="InterPro"/>
</dbReference>
<evidence type="ECO:0000259" key="14">
    <source>
        <dbReference type="PROSITE" id="PS50893"/>
    </source>
</evidence>
<dbReference type="Pfam" id="PF00664">
    <property type="entry name" value="ABC_membrane"/>
    <property type="match status" value="1"/>
</dbReference>
<dbReference type="GO" id="GO:0031640">
    <property type="term" value="P:killing of cells of another organism"/>
    <property type="evidence" value="ECO:0007669"/>
    <property type="project" value="UniProtKB-KW"/>
</dbReference>
<evidence type="ECO:0000256" key="7">
    <source>
        <dbReference type="ARBA" id="ARBA00022840"/>
    </source>
</evidence>
<keyword evidence="8 13" id="KW-1133">Transmembrane helix</keyword>
<dbReference type="Gene3D" id="3.40.50.300">
    <property type="entry name" value="P-loop containing nucleotide triphosphate hydrolases"/>
    <property type="match status" value="1"/>
</dbReference>
<keyword evidence="3" id="KW-1003">Cell membrane</keyword>
<proteinExistence type="inferred from homology"/>
<dbReference type="GO" id="GO:0016887">
    <property type="term" value="F:ATP hydrolysis activity"/>
    <property type="evidence" value="ECO:0007669"/>
    <property type="project" value="InterPro"/>
</dbReference>
<dbReference type="PROSITE" id="PS00211">
    <property type="entry name" value="ABC_TRANSPORTER_1"/>
    <property type="match status" value="1"/>
</dbReference>
<dbReference type="SUPFAM" id="SSF52540">
    <property type="entry name" value="P-loop containing nucleoside triphosphate hydrolases"/>
    <property type="match status" value="1"/>
</dbReference>
<dbReference type="CDD" id="cd02419">
    <property type="entry name" value="Peptidase_C39C"/>
    <property type="match status" value="1"/>
</dbReference>
<keyword evidence="5" id="KW-0204">Cytolysis</keyword>
<dbReference type="Gene3D" id="1.20.1560.10">
    <property type="entry name" value="ABC transporter type 1, transmembrane domain"/>
    <property type="match status" value="1"/>
</dbReference>
<comment type="function">
    <text evidence="10">Involved in the export of calmodulin-sensitive adenylate cyclase-hemolysin (cyclolysin).</text>
</comment>
<gene>
    <name evidence="17" type="ORF">GEV01_24635</name>
</gene>
<evidence type="ECO:0000256" key="13">
    <source>
        <dbReference type="SAM" id="Phobius"/>
    </source>
</evidence>
<feature type="transmembrane region" description="Helical" evidence="13">
    <location>
        <begin position="206"/>
        <end position="227"/>
    </location>
</feature>
<comment type="subcellular location">
    <subcellularLocation>
        <location evidence="1">Cell membrane</location>
        <topology evidence="1">Multi-pass membrane protein</topology>
    </subcellularLocation>
</comment>
<evidence type="ECO:0000256" key="11">
    <source>
        <dbReference type="ARBA" id="ARBA00061173"/>
    </source>
</evidence>
<feature type="domain" description="Peptidase C39" evidence="16">
    <location>
        <begin position="20"/>
        <end position="139"/>
    </location>
</feature>
<dbReference type="InterPro" id="IPR033838">
    <property type="entry name" value="CvaB_peptidase"/>
</dbReference>
<comment type="caution">
    <text evidence="17">The sequence shown here is derived from an EMBL/GenBank/DDBJ whole genome shotgun (WGS) entry which is preliminary data.</text>
</comment>
<evidence type="ECO:0000256" key="4">
    <source>
        <dbReference type="ARBA" id="ARBA00022692"/>
    </source>
</evidence>
<feature type="transmembrane region" description="Helical" evidence="13">
    <location>
        <begin position="170"/>
        <end position="194"/>
    </location>
</feature>
<dbReference type="CDD" id="cd18567">
    <property type="entry name" value="ABC_6TM_CvaB_RaxB_like"/>
    <property type="match status" value="1"/>
</dbReference>
<evidence type="ECO:0000256" key="2">
    <source>
        <dbReference type="ARBA" id="ARBA00022448"/>
    </source>
</evidence>
<evidence type="ECO:0000259" key="15">
    <source>
        <dbReference type="PROSITE" id="PS50929"/>
    </source>
</evidence>
<keyword evidence="5" id="KW-0354">Hemolysis</keyword>
<dbReference type="GO" id="GO:0034040">
    <property type="term" value="F:ATPase-coupled lipid transmembrane transporter activity"/>
    <property type="evidence" value="ECO:0007669"/>
    <property type="project" value="TreeGrafter"/>
</dbReference>
<dbReference type="InterPro" id="IPR027417">
    <property type="entry name" value="P-loop_NTPase"/>
</dbReference>
<dbReference type="PROSITE" id="PS50990">
    <property type="entry name" value="PEPTIDASE_C39"/>
    <property type="match status" value="1"/>
</dbReference>
<dbReference type="InterPro" id="IPR003439">
    <property type="entry name" value="ABC_transporter-like_ATP-bd"/>
</dbReference>
<comment type="similarity">
    <text evidence="11">Belongs to the ABC transporter superfamily. Cyclolysin exporter (TC 3.A.1.109.2) family.</text>
</comment>
<keyword evidence="7 17" id="KW-0067">ATP-binding</keyword>
<evidence type="ECO:0000256" key="3">
    <source>
        <dbReference type="ARBA" id="ARBA00022475"/>
    </source>
</evidence>
<evidence type="ECO:0000259" key="16">
    <source>
        <dbReference type="PROSITE" id="PS50990"/>
    </source>
</evidence>
<dbReference type="GO" id="GO:0140359">
    <property type="term" value="F:ABC-type transporter activity"/>
    <property type="evidence" value="ECO:0007669"/>
    <property type="project" value="InterPro"/>
</dbReference>
<dbReference type="RefSeq" id="WP_152808110.1">
    <property type="nucleotide sequence ID" value="NZ_WHUF01000007.1"/>
</dbReference>
<reference evidence="17 18" key="1">
    <citation type="submission" date="2019-10" db="EMBL/GenBank/DDBJ databases">
        <title>Two novel species isolated from a subtropical stream in China.</title>
        <authorList>
            <person name="Lu H."/>
        </authorList>
    </citation>
    <scope>NUCLEOTIDE SEQUENCE [LARGE SCALE GENOMIC DNA]</scope>
    <source>
        <strain evidence="17 18">FT103W</strain>
    </source>
</reference>
<dbReference type="InterPro" id="IPR017871">
    <property type="entry name" value="ABC_transporter-like_CS"/>
</dbReference>
<keyword evidence="6" id="KW-0547">Nucleotide-binding</keyword>
<keyword evidence="2" id="KW-0813">Transport</keyword>
<dbReference type="AlphaFoldDB" id="A0A843SHH1"/>
<dbReference type="Gene3D" id="3.90.70.10">
    <property type="entry name" value="Cysteine proteinases"/>
    <property type="match status" value="1"/>
</dbReference>
<evidence type="ECO:0000313" key="18">
    <source>
        <dbReference type="Proteomes" id="UP000444318"/>
    </source>
</evidence>
<sequence>MNNQRDLKFSLSKRVPVILQTEASECGLACLAMIACYHGYQTDLPELRKRFPITLKGANLEQLIHIGTQLGLSARALRLELDELAQLQMPALLHWDLNHFVVLESVRGPWVVIHDPAHGELKLPLKQVSQHFTGVAVELSTGMNFQRKRAPAPLQLSQLMGKVVGLKRGLLQILGLALALEVLALASPMIMQWITDDAIVVNNRGLLNLLGLGLVGIGISTTAIGALRSWIGIYISTHFNLQWMSNIMGHLLKLPVEYFERRHLGDIVSRFGAVRVIEHSLTSAAVDALLDGLLAVSTLIMMLLYSPSLTAVSCCAVLLYGAMRWVRYGSLRRASAGVLVKQAKEQTFFLETIRGVRSIKLFGREQERRSVWLNLCIDAINANLVTQKLNLFFSTGWGTLSTLERAAVLWLGAQAVLDQYFTVGMLFAFLVYKEQFSTRINQLIDRFIDFRMLSLHGERLADIVLTQPEETESYHSREMPDDFTLTFNKLNYRYSRDDPYILKDVNLVIRPGECVAIIGPSGCGKTTCLKLMLGMLTPTSGQILVGDIPFKHIGLRSYRSVIATVLQDDHLFAGSLYDNIAFLDSKPDQAWMEECARAANIHEEIKAMVMGYHTLVGDMGTVLSGGQKQRVLLARALYRKPKILFLDEATSHLDVENEAQIGAAIAALKITRIMIAHRPQTISIADRVISLNKGQFIELPESNGILEQNLAA</sequence>
<name>A0A843SHH1_9BURK</name>
<dbReference type="PANTHER" id="PTHR24221">
    <property type="entry name" value="ATP-BINDING CASSETTE SUB-FAMILY B"/>
    <property type="match status" value="1"/>
</dbReference>
<keyword evidence="18" id="KW-1185">Reference proteome</keyword>
<dbReference type="Pfam" id="PF03412">
    <property type="entry name" value="Peptidase_C39"/>
    <property type="match status" value="1"/>
</dbReference>
<dbReference type="InterPro" id="IPR005074">
    <property type="entry name" value="Peptidase_C39"/>
</dbReference>
<feature type="domain" description="ABC transporter" evidence="14">
    <location>
        <begin position="485"/>
        <end position="712"/>
    </location>
</feature>